<name>A0AAD9X6M5_9ROSI</name>
<evidence type="ECO:0000313" key="2">
    <source>
        <dbReference type="Proteomes" id="UP001280121"/>
    </source>
</evidence>
<accession>A0AAD9X6M5</accession>
<keyword evidence="2" id="KW-1185">Reference proteome</keyword>
<protein>
    <submittedName>
        <fullName evidence="1">Uncharacterized protein</fullName>
    </submittedName>
</protein>
<gene>
    <name evidence="1" type="ORF">Ddye_013635</name>
</gene>
<comment type="caution">
    <text evidence="1">The sequence shown here is derived from an EMBL/GenBank/DDBJ whole genome shotgun (WGS) entry which is preliminary data.</text>
</comment>
<evidence type="ECO:0000313" key="1">
    <source>
        <dbReference type="EMBL" id="KAK2653779.1"/>
    </source>
</evidence>
<reference evidence="1" key="1">
    <citation type="journal article" date="2023" name="Plant J.">
        <title>Genome sequences and population genomics provide insights into the demographic history, inbreeding, and mutation load of two 'living fossil' tree species of Dipteronia.</title>
        <authorList>
            <person name="Feng Y."/>
            <person name="Comes H.P."/>
            <person name="Chen J."/>
            <person name="Zhu S."/>
            <person name="Lu R."/>
            <person name="Zhang X."/>
            <person name="Li P."/>
            <person name="Qiu J."/>
            <person name="Olsen K.M."/>
            <person name="Qiu Y."/>
        </authorList>
    </citation>
    <scope>NUCLEOTIDE SEQUENCE</scope>
    <source>
        <strain evidence="1">KIB01</strain>
    </source>
</reference>
<dbReference type="Proteomes" id="UP001280121">
    <property type="component" value="Unassembled WGS sequence"/>
</dbReference>
<dbReference type="AlphaFoldDB" id="A0AAD9X6M5"/>
<dbReference type="EMBL" id="JANJYI010000004">
    <property type="protein sequence ID" value="KAK2653779.1"/>
    <property type="molecule type" value="Genomic_DNA"/>
</dbReference>
<organism evidence="1 2">
    <name type="scientific">Dipteronia dyeriana</name>
    <dbReference type="NCBI Taxonomy" id="168575"/>
    <lineage>
        <taxon>Eukaryota</taxon>
        <taxon>Viridiplantae</taxon>
        <taxon>Streptophyta</taxon>
        <taxon>Embryophyta</taxon>
        <taxon>Tracheophyta</taxon>
        <taxon>Spermatophyta</taxon>
        <taxon>Magnoliopsida</taxon>
        <taxon>eudicotyledons</taxon>
        <taxon>Gunneridae</taxon>
        <taxon>Pentapetalae</taxon>
        <taxon>rosids</taxon>
        <taxon>malvids</taxon>
        <taxon>Sapindales</taxon>
        <taxon>Sapindaceae</taxon>
        <taxon>Hippocastanoideae</taxon>
        <taxon>Acereae</taxon>
        <taxon>Dipteronia</taxon>
    </lineage>
</organism>
<sequence length="109" mass="12489">MWFSRPMRRSRCQALMVMTKKPKGAREADISGGGRLANAFLSEGDDDHSSASWGFRFHWRTDWTGVFENWGFGDFSDLGEKEKRFNGVDGVVGVLRRENITRKIAKMEN</sequence>
<proteinExistence type="predicted"/>